<sequence>MTSPLDKIVHALRVVESIKRQKPELEITWVVRRVYEPLVASFEFVDQTIVFQRSEALMTFAGLVRDIRREVYDFVLDFEGHARTGAMCFFARAKRKIGLRSAKEGATICYKEVIAAGGGEGSHFVEELRAFGSVFGVEVEVGEVLRFPRGVELPESVSGALSTSWKRVCLFPGRFKKKRAWRGMVDLAKRLVEVRPDVQVLLLGMVPVVVEEELPDRVLDLQERLSWGELCQVVSESDVVVANDNGPAQLAGALGCRNLTLYSFVSPASRGSYPLEREANAILRAPEGDVDRLDPKSVFSAVEKLLAL</sequence>
<evidence type="ECO:0000256" key="1">
    <source>
        <dbReference type="ARBA" id="ARBA00022676"/>
    </source>
</evidence>
<accession>A0A934RVD4</accession>
<protein>
    <submittedName>
        <fullName evidence="3">Glycosyltransferase family 9 protein</fullName>
    </submittedName>
</protein>
<keyword evidence="4" id="KW-1185">Reference proteome</keyword>
<gene>
    <name evidence="3" type="ORF">JIN87_09815</name>
</gene>
<evidence type="ECO:0000313" key="4">
    <source>
        <dbReference type="Proteomes" id="UP000617628"/>
    </source>
</evidence>
<dbReference type="RefSeq" id="WP_200355379.1">
    <property type="nucleotide sequence ID" value="NZ_JAENIL010000015.1"/>
</dbReference>
<dbReference type="Pfam" id="PF01075">
    <property type="entry name" value="Glyco_transf_9"/>
    <property type="match status" value="1"/>
</dbReference>
<dbReference type="Proteomes" id="UP000617628">
    <property type="component" value="Unassembled WGS sequence"/>
</dbReference>
<dbReference type="GO" id="GO:0008713">
    <property type="term" value="F:ADP-heptose-lipopolysaccharide heptosyltransferase activity"/>
    <property type="evidence" value="ECO:0007669"/>
    <property type="project" value="TreeGrafter"/>
</dbReference>
<evidence type="ECO:0000313" key="3">
    <source>
        <dbReference type="EMBL" id="MBK1877166.1"/>
    </source>
</evidence>
<dbReference type="PANTHER" id="PTHR30160">
    <property type="entry name" value="TETRAACYLDISACCHARIDE 4'-KINASE-RELATED"/>
    <property type="match status" value="1"/>
</dbReference>
<dbReference type="PANTHER" id="PTHR30160:SF23">
    <property type="match status" value="1"/>
</dbReference>
<dbReference type="Gene3D" id="3.40.50.2000">
    <property type="entry name" value="Glycogen Phosphorylase B"/>
    <property type="match status" value="2"/>
</dbReference>
<dbReference type="SUPFAM" id="SSF53756">
    <property type="entry name" value="UDP-Glycosyltransferase/glycogen phosphorylase"/>
    <property type="match status" value="1"/>
</dbReference>
<keyword evidence="2" id="KW-0808">Transferase</keyword>
<evidence type="ECO:0000256" key="2">
    <source>
        <dbReference type="ARBA" id="ARBA00022679"/>
    </source>
</evidence>
<dbReference type="EMBL" id="JAENIL010000015">
    <property type="protein sequence ID" value="MBK1877166.1"/>
    <property type="molecule type" value="Genomic_DNA"/>
</dbReference>
<reference evidence="3" key="1">
    <citation type="submission" date="2021-01" db="EMBL/GenBank/DDBJ databases">
        <title>Modified the classification status of verrucomicrobia.</title>
        <authorList>
            <person name="Feng X."/>
        </authorList>
    </citation>
    <scope>NUCLEOTIDE SEQUENCE</scope>
    <source>
        <strain evidence="3">KCTC 13126</strain>
    </source>
</reference>
<dbReference type="InterPro" id="IPR002201">
    <property type="entry name" value="Glyco_trans_9"/>
</dbReference>
<dbReference type="GO" id="GO:0009244">
    <property type="term" value="P:lipopolysaccharide core region biosynthetic process"/>
    <property type="evidence" value="ECO:0007669"/>
    <property type="project" value="TreeGrafter"/>
</dbReference>
<dbReference type="AlphaFoldDB" id="A0A934RVD4"/>
<proteinExistence type="predicted"/>
<name>A0A934RVD4_9BACT</name>
<dbReference type="InterPro" id="IPR051199">
    <property type="entry name" value="LPS_LOS_Heptosyltrfase"/>
</dbReference>
<dbReference type="GO" id="GO:0005829">
    <property type="term" value="C:cytosol"/>
    <property type="evidence" value="ECO:0007669"/>
    <property type="project" value="TreeGrafter"/>
</dbReference>
<organism evidence="3 4">
    <name type="scientific">Pelagicoccus mobilis</name>
    <dbReference type="NCBI Taxonomy" id="415221"/>
    <lineage>
        <taxon>Bacteria</taxon>
        <taxon>Pseudomonadati</taxon>
        <taxon>Verrucomicrobiota</taxon>
        <taxon>Opitutia</taxon>
        <taxon>Puniceicoccales</taxon>
        <taxon>Pelagicoccaceae</taxon>
        <taxon>Pelagicoccus</taxon>
    </lineage>
</organism>
<comment type="caution">
    <text evidence="3">The sequence shown here is derived from an EMBL/GenBank/DDBJ whole genome shotgun (WGS) entry which is preliminary data.</text>
</comment>
<keyword evidence="1" id="KW-0328">Glycosyltransferase</keyword>
<dbReference type="CDD" id="cd03789">
    <property type="entry name" value="GT9_LPS_heptosyltransferase"/>
    <property type="match status" value="1"/>
</dbReference>